<keyword evidence="3" id="KW-1185">Reference proteome</keyword>
<dbReference type="EMBL" id="KV425950">
    <property type="protein sequence ID" value="KZV95853.1"/>
    <property type="molecule type" value="Genomic_DNA"/>
</dbReference>
<feature type="chain" id="PRO_5007860645" description="Malate dehydrogenase" evidence="1">
    <location>
        <begin position="17"/>
        <end position="226"/>
    </location>
</feature>
<proteinExistence type="predicted"/>
<dbReference type="Proteomes" id="UP000077266">
    <property type="component" value="Unassembled WGS sequence"/>
</dbReference>
<dbReference type="InterPro" id="IPR021851">
    <property type="entry name" value="DUF3455"/>
</dbReference>
<feature type="signal peptide" evidence="1">
    <location>
        <begin position="1"/>
        <end position="16"/>
    </location>
</feature>
<dbReference type="OrthoDB" id="1859733at2759"/>
<evidence type="ECO:0000313" key="3">
    <source>
        <dbReference type="Proteomes" id="UP000077266"/>
    </source>
</evidence>
<dbReference type="PANTHER" id="PTHR35567:SF1">
    <property type="entry name" value="CONSERVED FUNGAL PROTEIN (AFU_ORTHOLOGUE AFUA_1G14230)"/>
    <property type="match status" value="1"/>
</dbReference>
<dbReference type="AlphaFoldDB" id="A0A165K644"/>
<evidence type="ECO:0000313" key="2">
    <source>
        <dbReference type="EMBL" id="KZV95853.1"/>
    </source>
</evidence>
<dbReference type="PANTHER" id="PTHR35567">
    <property type="entry name" value="MALATE DEHYDROGENASE (AFU_ORTHOLOGUE AFUA_2G13800)"/>
    <property type="match status" value="1"/>
</dbReference>
<name>A0A165K644_EXIGL</name>
<dbReference type="Pfam" id="PF11937">
    <property type="entry name" value="DUF3455"/>
    <property type="match status" value="1"/>
</dbReference>
<evidence type="ECO:0008006" key="4">
    <source>
        <dbReference type="Google" id="ProtNLM"/>
    </source>
</evidence>
<evidence type="ECO:0000256" key="1">
    <source>
        <dbReference type="SAM" id="SignalP"/>
    </source>
</evidence>
<organism evidence="2 3">
    <name type="scientific">Exidia glandulosa HHB12029</name>
    <dbReference type="NCBI Taxonomy" id="1314781"/>
    <lineage>
        <taxon>Eukaryota</taxon>
        <taxon>Fungi</taxon>
        <taxon>Dikarya</taxon>
        <taxon>Basidiomycota</taxon>
        <taxon>Agaricomycotina</taxon>
        <taxon>Agaricomycetes</taxon>
        <taxon>Auriculariales</taxon>
        <taxon>Exidiaceae</taxon>
        <taxon>Exidia</taxon>
    </lineage>
</organism>
<reference evidence="2 3" key="1">
    <citation type="journal article" date="2016" name="Mol. Biol. Evol.">
        <title>Comparative Genomics of Early-Diverging Mushroom-Forming Fungi Provides Insights into the Origins of Lignocellulose Decay Capabilities.</title>
        <authorList>
            <person name="Nagy L.G."/>
            <person name="Riley R."/>
            <person name="Tritt A."/>
            <person name="Adam C."/>
            <person name="Daum C."/>
            <person name="Floudas D."/>
            <person name="Sun H."/>
            <person name="Yadav J.S."/>
            <person name="Pangilinan J."/>
            <person name="Larsson K.H."/>
            <person name="Matsuura K."/>
            <person name="Barry K."/>
            <person name="Labutti K."/>
            <person name="Kuo R."/>
            <person name="Ohm R.A."/>
            <person name="Bhattacharya S.S."/>
            <person name="Shirouzu T."/>
            <person name="Yoshinaga Y."/>
            <person name="Martin F.M."/>
            <person name="Grigoriev I.V."/>
            <person name="Hibbett D.S."/>
        </authorList>
    </citation>
    <scope>NUCLEOTIDE SEQUENCE [LARGE SCALE GENOMIC DNA]</scope>
    <source>
        <strain evidence="2 3">HHB12029</strain>
    </source>
</reference>
<accession>A0A165K644</accession>
<sequence>MLPTLAATVLFVVVSAALPAARISGCGVSSIVPQIPAGQTNVTFPPNAVPAYITIGVGTQNYTCSDAGTYVYSGALATLYDISCIANGPTPILSIVEYALFKGLTSTFSHDLVEKLLMSSMLKLGEHYFLRNADASISPVFDFTNVLNDTQKFVRARRTGGLTAPDGKRNIDWLQLEKVDGELADTVLRIYTRAGQPPSTCTQGTPEITVPYASQYWFLRSNATDM</sequence>
<dbReference type="InParanoid" id="A0A165K644"/>
<keyword evidence="1" id="KW-0732">Signal</keyword>
<protein>
    <recommendedName>
        <fullName evidence="4">Malate dehydrogenase</fullName>
    </recommendedName>
</protein>
<gene>
    <name evidence="2" type="ORF">EXIGLDRAFT_643804</name>
</gene>